<dbReference type="AlphaFoldDB" id="A0AB34CKS1"/>
<gene>
    <name evidence="1" type="ORF">F3I20_06445</name>
</gene>
<proteinExistence type="predicted"/>
<reference evidence="1 2" key="1">
    <citation type="submission" date="2019-09" db="EMBL/GenBank/DDBJ databases">
        <title>Genomic diversity of phyloplane-associated Pantoea species in Pakistan cotton crop.</title>
        <authorList>
            <person name="Tufail M.R."/>
            <person name="Cook D.R."/>
        </authorList>
    </citation>
    <scope>NUCLEOTIDE SEQUENCE [LARGE SCALE GENOMIC DNA]</scope>
    <source>
        <strain evidence="1 2">B_8</strain>
    </source>
</reference>
<dbReference type="Proteomes" id="UP000324255">
    <property type="component" value="Unassembled WGS sequence"/>
</dbReference>
<protein>
    <submittedName>
        <fullName evidence="1">Uncharacterized protein</fullName>
    </submittedName>
</protein>
<keyword evidence="2" id="KW-1185">Reference proteome</keyword>
<evidence type="ECO:0000313" key="2">
    <source>
        <dbReference type="Proteomes" id="UP000324255"/>
    </source>
</evidence>
<comment type="caution">
    <text evidence="1">The sequence shown here is derived from an EMBL/GenBank/DDBJ whole genome shotgun (WGS) entry which is preliminary data.</text>
</comment>
<accession>A0AB34CKS1</accession>
<dbReference type="RefSeq" id="WP_150037446.1">
    <property type="nucleotide sequence ID" value="NZ_VWVM01000004.1"/>
</dbReference>
<dbReference type="EMBL" id="VWVM01000004">
    <property type="protein sequence ID" value="KAA6126698.1"/>
    <property type="molecule type" value="Genomic_DNA"/>
</dbReference>
<organism evidence="1 2">
    <name type="scientific">Candidatus Pantoea gossypiicola</name>
    <dbReference type="NCBI Taxonomy" id="2608008"/>
    <lineage>
        <taxon>Bacteria</taxon>
        <taxon>Pseudomonadati</taxon>
        <taxon>Pseudomonadota</taxon>
        <taxon>Gammaproteobacteria</taxon>
        <taxon>Enterobacterales</taxon>
        <taxon>Erwiniaceae</taxon>
        <taxon>Pantoea</taxon>
    </lineage>
</organism>
<evidence type="ECO:0000313" key="1">
    <source>
        <dbReference type="EMBL" id="KAA6126698.1"/>
    </source>
</evidence>
<sequence length="308" mass="33440">MSLIFSDSHYIGASTIAGGGVLPSNAQQLTPDDSAKTLTISLQANEIDPRLTYTGPAHFYRTESGHLALSAANEWPLEYVNGIAAERHEPEPAATNLQAYSRGATVSEYLVKSDDFDLVIDTTGAPDGGAIGRIPVACNSYIISQDVDSVEHVHRTQYGALPDNWQRKTFAITATKRSRLRLRYGQSYSQSTPSIWQTQNADYGQWPAAGDYAISWFVKSGDGGTFPAGFAQLETGALCTSPIVNETTEKNSRAASAVTVNTDGYVSMRIAFSNGDSETHDITGDTFNLPLATEHWGLRYITTIELMR</sequence>
<name>A0AB34CKS1_9GAMM</name>